<dbReference type="GO" id="GO:0004326">
    <property type="term" value="F:tetrahydrofolylpolyglutamate synthase activity"/>
    <property type="evidence" value="ECO:0007669"/>
    <property type="project" value="UniProtKB-EC"/>
</dbReference>
<gene>
    <name evidence="8" type="primary">folC</name>
    <name evidence="8" type="ORF">CLAN_0565</name>
</gene>
<dbReference type="Gene3D" id="3.90.190.20">
    <property type="entry name" value="Mur ligase, C-terminal domain"/>
    <property type="match status" value="1"/>
</dbReference>
<dbReference type="NCBIfam" id="TIGR01499">
    <property type="entry name" value="folC"/>
    <property type="match status" value="1"/>
</dbReference>
<dbReference type="Gene3D" id="3.40.1190.10">
    <property type="entry name" value="Mur-like, catalytic domain"/>
    <property type="match status" value="1"/>
</dbReference>
<keyword evidence="7" id="KW-0472">Membrane</keyword>
<evidence type="ECO:0000256" key="5">
    <source>
        <dbReference type="ARBA" id="ARBA00022840"/>
    </source>
</evidence>
<dbReference type="EC" id="6.3.2.17" evidence="8"/>
<dbReference type="SUPFAM" id="SSF53623">
    <property type="entry name" value="MurD-like peptide ligases, catalytic domain"/>
    <property type="match status" value="1"/>
</dbReference>
<dbReference type="InterPro" id="IPR036615">
    <property type="entry name" value="Mur_ligase_C_dom_sf"/>
</dbReference>
<evidence type="ECO:0000256" key="1">
    <source>
        <dbReference type="ARBA" id="ARBA00008276"/>
    </source>
</evidence>
<keyword evidence="5" id="KW-0067">ATP-binding</keyword>
<keyword evidence="4" id="KW-0547">Nucleotide-binding</keyword>
<keyword evidence="6" id="KW-0460">Magnesium</keyword>
<accession>A0A1X9SM53</accession>
<keyword evidence="3" id="KW-0479">Metal-binding</keyword>
<dbReference type="Proteomes" id="UP000202031">
    <property type="component" value="Chromosome"/>
</dbReference>
<dbReference type="GO" id="GO:0005737">
    <property type="term" value="C:cytoplasm"/>
    <property type="evidence" value="ECO:0007669"/>
    <property type="project" value="TreeGrafter"/>
</dbReference>
<dbReference type="EC" id="6.3.2.12" evidence="8"/>
<keyword evidence="7" id="KW-1133">Transmembrane helix</keyword>
<dbReference type="KEGG" id="clx:CLAN_0565"/>
<proteinExistence type="inferred from homology"/>
<organism evidence="8 9">
    <name type="scientific">Campylobacter lanienae NCTC 13004</name>
    <dbReference type="NCBI Taxonomy" id="1031753"/>
    <lineage>
        <taxon>Bacteria</taxon>
        <taxon>Pseudomonadati</taxon>
        <taxon>Campylobacterota</taxon>
        <taxon>Epsilonproteobacteria</taxon>
        <taxon>Campylobacterales</taxon>
        <taxon>Campylobacteraceae</taxon>
        <taxon>Campylobacter</taxon>
    </lineage>
</organism>
<keyword evidence="7" id="KW-0812">Transmembrane</keyword>
<dbReference type="InterPro" id="IPR036565">
    <property type="entry name" value="Mur-like_cat_sf"/>
</dbReference>
<reference evidence="9" key="2">
    <citation type="journal article" date="2017" name="Genome Biol. Evol.">
        <title>Comparative genomic analysis identifies a Campylobacter clade deficient in selenium metabolism.</title>
        <authorList>
            <person name="Miller W.G."/>
            <person name="Yee E."/>
            <person name="Lopes B.S."/>
            <person name="Chapman M.H."/>
            <person name="Huynh S."/>
            <person name="Bono J.L."/>
            <person name="Parker C.T."/>
            <person name="Strachan N.J.C."/>
            <person name="Forbes K.J."/>
        </authorList>
    </citation>
    <scope>NUCLEOTIDE SEQUENCE [LARGE SCALE GENOMIC DNA]</scope>
    <source>
        <strain evidence="9">NCTC 13004</strain>
    </source>
</reference>
<dbReference type="GO" id="GO:0046872">
    <property type="term" value="F:metal ion binding"/>
    <property type="evidence" value="ECO:0007669"/>
    <property type="project" value="UniProtKB-KW"/>
</dbReference>
<dbReference type="SUPFAM" id="SSF53244">
    <property type="entry name" value="MurD-like peptide ligases, peptide-binding domain"/>
    <property type="match status" value="1"/>
</dbReference>
<sequence>MYKSSLMDYEIFLSSKPLYYQEINYERFPKIYKLIKSKLNPPPIIHVVGTNGKGSTGRFLTQILTSSGKRVGHYSSPHIFDFSERFYSGCEVIDKDRLNLAHNRLLDIFGSFDGFEMVERLSYFEWATLLCVVLFEGYDYLVMEAGMGGEYDATNVFDKILSIFTPIGLDHTDMLGDTLSKIATTKLNAMGKVALISSEFACMELAKDIAKSKKANLIIQKDIFQHSIDEYAKRFELADFLKINLSLAVNAAKILGVEKLDNIILNLDRLSLIGRCQRIKDNLIIDVGHNPHAAKAIAKHLQSIGWYGVNLIYNAFDDKDIFGVLLSLKPFIATIYIYNYDSQNRKLAKKQIIKAANELGIECLEFKHLDKDKRYLVFGSFMLVENFIKDKIER</sequence>
<evidence type="ECO:0000313" key="9">
    <source>
        <dbReference type="Proteomes" id="UP000202031"/>
    </source>
</evidence>
<feature type="transmembrane region" description="Helical" evidence="7">
    <location>
        <begin position="321"/>
        <end position="340"/>
    </location>
</feature>
<comment type="similarity">
    <text evidence="1">Belongs to the folylpolyglutamate synthase family.</text>
</comment>
<dbReference type="PANTHER" id="PTHR11136">
    <property type="entry name" value="FOLYLPOLYGLUTAMATE SYNTHASE-RELATED"/>
    <property type="match status" value="1"/>
</dbReference>
<evidence type="ECO:0000256" key="6">
    <source>
        <dbReference type="ARBA" id="ARBA00022842"/>
    </source>
</evidence>
<dbReference type="GO" id="GO:0008841">
    <property type="term" value="F:dihydrofolate synthase activity"/>
    <property type="evidence" value="ECO:0007669"/>
    <property type="project" value="UniProtKB-EC"/>
</dbReference>
<evidence type="ECO:0000256" key="3">
    <source>
        <dbReference type="ARBA" id="ARBA00022723"/>
    </source>
</evidence>
<name>A0A1X9SM53_9BACT</name>
<reference evidence="9" key="1">
    <citation type="journal article" date="2017" name="Genome Biol. Evol.">
        <title>Comparative Genomic Analysis Identifies a Campylobacter Clade Deficient in Selenium Metabolism.</title>
        <authorList>
            <person name="Miller W.G."/>
            <person name="Yee E."/>
            <person name="Lopes B.S."/>
            <person name="Chapman M.H."/>
            <person name="Huynh S."/>
            <person name="Bono J.L."/>
            <person name="Parker C.T."/>
            <person name="Strachan N.J.C."/>
            <person name="Forbes K.J."/>
        </authorList>
    </citation>
    <scope>NUCLEOTIDE SEQUENCE [LARGE SCALE GENOMIC DNA]</scope>
    <source>
        <strain evidence="9">NCTC 13004</strain>
    </source>
</reference>
<dbReference type="InterPro" id="IPR001645">
    <property type="entry name" value="Folylpolyglutamate_synth"/>
</dbReference>
<evidence type="ECO:0000256" key="7">
    <source>
        <dbReference type="SAM" id="Phobius"/>
    </source>
</evidence>
<protein>
    <submittedName>
        <fullName evidence="8">Bifunctional folypolyglutamate synthetase / dihydrofolate synthetase</fullName>
        <ecNumber evidence="8">6.3.2.12</ecNumber>
        <ecNumber evidence="8">6.3.2.17</ecNumber>
    </submittedName>
</protein>
<keyword evidence="2 8" id="KW-0436">Ligase</keyword>
<evidence type="ECO:0000256" key="4">
    <source>
        <dbReference type="ARBA" id="ARBA00022741"/>
    </source>
</evidence>
<evidence type="ECO:0000256" key="2">
    <source>
        <dbReference type="ARBA" id="ARBA00022598"/>
    </source>
</evidence>
<dbReference type="AlphaFoldDB" id="A0A1X9SM53"/>
<dbReference type="PANTHER" id="PTHR11136:SF0">
    <property type="entry name" value="DIHYDROFOLATE SYNTHETASE-RELATED"/>
    <property type="match status" value="1"/>
</dbReference>
<dbReference type="EMBL" id="CP015578">
    <property type="protein sequence ID" value="ARQ97314.1"/>
    <property type="molecule type" value="Genomic_DNA"/>
</dbReference>
<dbReference type="GO" id="GO:0005524">
    <property type="term" value="F:ATP binding"/>
    <property type="evidence" value="ECO:0007669"/>
    <property type="project" value="UniProtKB-KW"/>
</dbReference>
<evidence type="ECO:0000313" key="8">
    <source>
        <dbReference type="EMBL" id="ARQ97314.1"/>
    </source>
</evidence>